<reference evidence="2" key="1">
    <citation type="submission" date="2019-11" db="UniProtKB">
        <authorList>
            <consortium name="WormBaseParasite"/>
        </authorList>
    </citation>
    <scope>IDENTIFICATION</scope>
</reference>
<organism evidence="2">
    <name type="scientific">Mesocestoides corti</name>
    <name type="common">Flatworm</name>
    <dbReference type="NCBI Taxonomy" id="53468"/>
    <lineage>
        <taxon>Eukaryota</taxon>
        <taxon>Metazoa</taxon>
        <taxon>Spiralia</taxon>
        <taxon>Lophotrochozoa</taxon>
        <taxon>Platyhelminthes</taxon>
        <taxon>Cestoda</taxon>
        <taxon>Eucestoda</taxon>
        <taxon>Cyclophyllidea</taxon>
        <taxon>Mesocestoididae</taxon>
        <taxon>Mesocestoides</taxon>
    </lineage>
</organism>
<feature type="chain" id="PRO_5024421491" evidence="1">
    <location>
        <begin position="22"/>
        <end position="79"/>
    </location>
</feature>
<proteinExistence type="predicted"/>
<dbReference type="WBParaSite" id="MCU_012454-RA">
    <property type="protein sequence ID" value="MCU_012454-RA"/>
    <property type="gene ID" value="MCU_012454"/>
</dbReference>
<sequence length="79" mass="8432">KACSVVPVFYLLGLGYSTVASDQGADILDDLAAANPVSLCVPMACEKDKQPIREGHDRGAVYNERRAQRGGLGWKAPDV</sequence>
<dbReference type="AlphaFoldDB" id="A0A5K3FWA2"/>
<accession>A0A5K3FWA2</accession>
<evidence type="ECO:0000313" key="2">
    <source>
        <dbReference type="WBParaSite" id="MCU_012454-RA"/>
    </source>
</evidence>
<evidence type="ECO:0000256" key="1">
    <source>
        <dbReference type="SAM" id="SignalP"/>
    </source>
</evidence>
<feature type="signal peptide" evidence="1">
    <location>
        <begin position="1"/>
        <end position="21"/>
    </location>
</feature>
<protein>
    <submittedName>
        <fullName evidence="2">AcnX domain-containing protein</fullName>
    </submittedName>
</protein>
<name>A0A5K3FWA2_MESCO</name>
<keyword evidence="1" id="KW-0732">Signal</keyword>